<name>D2ZX22_NEIM2</name>
<protein>
    <submittedName>
        <fullName evidence="1">Uncharacterized protein</fullName>
    </submittedName>
</protein>
<reference evidence="1 2" key="1">
    <citation type="submission" date="2009-10" db="EMBL/GenBank/DDBJ databases">
        <authorList>
            <person name="Weinstock G."/>
            <person name="Sodergren E."/>
            <person name="Clifton S."/>
            <person name="Fulton L."/>
            <person name="Fulton B."/>
            <person name="Courtney L."/>
            <person name="Fronick C."/>
            <person name="Harrison M."/>
            <person name="Strong C."/>
            <person name="Farmer C."/>
            <person name="Delahaunty K."/>
            <person name="Markovic C."/>
            <person name="Hall O."/>
            <person name="Minx P."/>
            <person name="Tomlinson C."/>
            <person name="Mitreva M."/>
            <person name="Nelson J."/>
            <person name="Hou S."/>
            <person name="Wollam A."/>
            <person name="Pepin K.H."/>
            <person name="Johnson M."/>
            <person name="Bhonagiri V."/>
            <person name="Nash W.E."/>
            <person name="Warren W."/>
            <person name="Chinwalla A."/>
            <person name="Mardis E.R."/>
            <person name="Wilson R.K."/>
        </authorList>
    </citation>
    <scope>NUCLEOTIDE SEQUENCE [LARGE SCALE GENOMIC DNA]</scope>
    <source>
        <strain evidence="2">ATCC 25996 / DSM 4631 / NCTC 10774 / M26</strain>
    </source>
</reference>
<accession>D2ZX22</accession>
<dbReference type="EMBL" id="ACDX02000008">
    <property type="protein sequence ID" value="EFC88498.1"/>
    <property type="molecule type" value="Genomic_DNA"/>
</dbReference>
<dbReference type="AlphaFoldDB" id="D2ZX22"/>
<proteinExistence type="predicted"/>
<evidence type="ECO:0000313" key="2">
    <source>
        <dbReference type="Proteomes" id="UP000003344"/>
    </source>
</evidence>
<dbReference type="eggNOG" id="ENOG50304GB">
    <property type="taxonomic scope" value="Bacteria"/>
</dbReference>
<gene>
    <name evidence="1" type="ORF">NEIMUCOT_05170</name>
</gene>
<evidence type="ECO:0000313" key="1">
    <source>
        <dbReference type="EMBL" id="EFC88498.1"/>
    </source>
</evidence>
<organism evidence="1 2">
    <name type="scientific">Neisseria mucosa (strain ATCC 25996 / DSM 4631 / NCTC 10774 / M26)</name>
    <dbReference type="NCBI Taxonomy" id="546266"/>
    <lineage>
        <taxon>Bacteria</taxon>
        <taxon>Pseudomonadati</taxon>
        <taxon>Pseudomonadota</taxon>
        <taxon>Betaproteobacteria</taxon>
        <taxon>Neisseriales</taxon>
        <taxon>Neisseriaceae</taxon>
        <taxon>Neisseria</taxon>
    </lineage>
</organism>
<dbReference type="Proteomes" id="UP000003344">
    <property type="component" value="Unassembled WGS sequence"/>
</dbReference>
<sequence>MYEYKGFKMDYSYFVNYKIDDPVTAAVGENGHPTIDYYAEGYFESVRLMINEILRRLKLMKSSKSHQIDIKNIKITEDILVYPICFNIRHSIELYLKAIIEKIISIYEIKNLRKPSSLNISHHNIILLWELISTHNFSIWSMDSYINRKQIFDEKFDAYLSILNEYIQQWGAIDPTGQTFRYPLDTESKRHLQDISNIQILFLFSNAEKNHKKLDDFYHFIQNLHDDYKKNRGNQFLTYFQLTKLAESLPVFHQWGEALTQELLDELQIKFKLVSRRQIYKCIDYIKQDYYLSSLISKDIAFKFLSNDKVKDIIDFFKQFQIKEGSILGDNKSERNLSLNTIDWEAWQQERERIQDFFSDYTYNELVDLVTIIYIGRDENTPQEYDLIYRYMEGIFETPDSIINKIQEKQCNIVCYLNNSLDIFGKSFLRTN</sequence>
<dbReference type="STRING" id="546266.NEIMUCOT_05170"/>
<comment type="caution">
    <text evidence="1">The sequence shown here is derived from an EMBL/GenBank/DDBJ whole genome shotgun (WGS) entry which is preliminary data.</text>
</comment>